<name>A0A919CPL9_9PROT</name>
<keyword evidence="9" id="KW-0067">ATP-binding</keyword>
<dbReference type="Proteomes" id="UP000630353">
    <property type="component" value="Unassembled WGS sequence"/>
</dbReference>
<comment type="catalytic activity">
    <reaction evidence="1">
        <text>ATP + protein L-histidine = ADP + protein N-phospho-L-histidine.</text>
        <dbReference type="EC" id="2.7.13.3"/>
    </reaction>
</comment>
<evidence type="ECO:0000256" key="6">
    <source>
        <dbReference type="ARBA" id="ARBA00022679"/>
    </source>
</evidence>
<accession>A0A919CPL9</accession>
<dbReference type="PANTHER" id="PTHR44936:SF10">
    <property type="entry name" value="SENSOR PROTEIN RSTB"/>
    <property type="match status" value="1"/>
</dbReference>
<dbReference type="InterPro" id="IPR003661">
    <property type="entry name" value="HisK_dim/P_dom"/>
</dbReference>
<feature type="domain" description="Histidine kinase" evidence="11">
    <location>
        <begin position="253"/>
        <end position="456"/>
    </location>
</feature>
<dbReference type="RefSeq" id="WP_189987867.1">
    <property type="nucleotide sequence ID" value="NZ_BMZS01000002.1"/>
</dbReference>
<sequence length="457" mass="50843">MRFSFRSLSFRLLLLTIFFVMLSEVLIYTPSVARFRLVYLQEKLDSAHLAAMAVNVAPDRMVSEEITYELLDHVGAWAIKVVRDGVPMEMLKRPLRPEPDVRYDLDRAGVVTLILDAFESLFQTRNRVLQVRGTSPQNPSAVVVVTIDEFPLRREMYDYSWRILNLSIVISVTTATLLFVTLRWLMVRPLEQLTRSLTAFRRSPEDRSSDLADVGRRDEIGVALREMAAMKEGLRSALRQRTRLAALGTAVNKISHDLRNMLATATLISDRLAQSQDPEVQRITPTLVRAIDRAAALCSTTLNFTRETPPLRVEPVTVAELLRDVEHGVPASELGALRIHLADGGDLAVRADRDQMFRAIANLIGNAAGAGAGRVTVTAMRRDRQVVLDVADDGPGIPEDAVGKLFQPFQFSSRKEGTGLGLTIARDIVQAHGGRLTLDRTGPDGTVFRIELPEADR</sequence>
<comment type="subcellular location">
    <subcellularLocation>
        <location evidence="2">Cell membrane</location>
        <topology evidence="2">Multi-pass membrane protein</topology>
    </subcellularLocation>
</comment>
<dbReference type="PROSITE" id="PS50885">
    <property type="entry name" value="HAMP"/>
    <property type="match status" value="1"/>
</dbReference>
<dbReference type="Gene3D" id="3.30.565.10">
    <property type="entry name" value="Histidine kinase-like ATPase, C-terminal domain"/>
    <property type="match status" value="1"/>
</dbReference>
<keyword evidence="14" id="KW-1185">Reference proteome</keyword>
<dbReference type="InterPro" id="IPR005467">
    <property type="entry name" value="His_kinase_dom"/>
</dbReference>
<feature type="transmembrane region" description="Helical" evidence="10">
    <location>
        <begin position="163"/>
        <end position="186"/>
    </location>
</feature>
<dbReference type="PANTHER" id="PTHR44936">
    <property type="entry name" value="SENSOR PROTEIN CREC"/>
    <property type="match status" value="1"/>
</dbReference>
<dbReference type="InterPro" id="IPR004358">
    <property type="entry name" value="Sig_transdc_His_kin-like_C"/>
</dbReference>
<evidence type="ECO:0000256" key="7">
    <source>
        <dbReference type="ARBA" id="ARBA00022741"/>
    </source>
</evidence>
<dbReference type="SMART" id="SM00387">
    <property type="entry name" value="HATPase_c"/>
    <property type="match status" value="1"/>
</dbReference>
<protein>
    <recommendedName>
        <fullName evidence="3">histidine kinase</fullName>
        <ecNumber evidence="3">2.7.13.3</ecNumber>
    </recommendedName>
</protein>
<proteinExistence type="predicted"/>
<dbReference type="SUPFAM" id="SSF47384">
    <property type="entry name" value="Homodimeric domain of signal transducing histidine kinase"/>
    <property type="match status" value="1"/>
</dbReference>
<dbReference type="InterPro" id="IPR003660">
    <property type="entry name" value="HAMP_dom"/>
</dbReference>
<reference evidence="13" key="2">
    <citation type="submission" date="2020-09" db="EMBL/GenBank/DDBJ databases">
        <authorList>
            <person name="Sun Q."/>
            <person name="Kim S."/>
        </authorList>
    </citation>
    <scope>NUCLEOTIDE SEQUENCE</scope>
    <source>
        <strain evidence="13">KCTC 42651</strain>
    </source>
</reference>
<comment type="caution">
    <text evidence="13">The sequence shown here is derived from an EMBL/GenBank/DDBJ whole genome shotgun (WGS) entry which is preliminary data.</text>
</comment>
<evidence type="ECO:0000256" key="9">
    <source>
        <dbReference type="ARBA" id="ARBA00022840"/>
    </source>
</evidence>
<dbReference type="GO" id="GO:0005886">
    <property type="term" value="C:plasma membrane"/>
    <property type="evidence" value="ECO:0007669"/>
    <property type="project" value="UniProtKB-SubCell"/>
</dbReference>
<keyword evidence="7" id="KW-0547">Nucleotide-binding</keyword>
<evidence type="ECO:0000259" key="12">
    <source>
        <dbReference type="PROSITE" id="PS50885"/>
    </source>
</evidence>
<evidence type="ECO:0000256" key="5">
    <source>
        <dbReference type="ARBA" id="ARBA00022553"/>
    </source>
</evidence>
<dbReference type="GO" id="GO:0000155">
    <property type="term" value="F:phosphorelay sensor kinase activity"/>
    <property type="evidence" value="ECO:0007669"/>
    <property type="project" value="InterPro"/>
</dbReference>
<keyword evidence="10" id="KW-0472">Membrane</keyword>
<evidence type="ECO:0000256" key="8">
    <source>
        <dbReference type="ARBA" id="ARBA00022777"/>
    </source>
</evidence>
<evidence type="ECO:0000256" key="4">
    <source>
        <dbReference type="ARBA" id="ARBA00022475"/>
    </source>
</evidence>
<dbReference type="PRINTS" id="PR00344">
    <property type="entry name" value="BCTRLSENSOR"/>
</dbReference>
<keyword evidence="10" id="KW-0812">Transmembrane</keyword>
<evidence type="ECO:0000313" key="13">
    <source>
        <dbReference type="EMBL" id="GHD43810.1"/>
    </source>
</evidence>
<keyword evidence="4" id="KW-1003">Cell membrane</keyword>
<dbReference type="Gene3D" id="1.10.287.130">
    <property type="match status" value="1"/>
</dbReference>
<feature type="transmembrane region" description="Helical" evidence="10">
    <location>
        <begin position="12"/>
        <end position="33"/>
    </location>
</feature>
<dbReference type="InterPro" id="IPR003594">
    <property type="entry name" value="HATPase_dom"/>
</dbReference>
<evidence type="ECO:0000313" key="14">
    <source>
        <dbReference type="Proteomes" id="UP000630353"/>
    </source>
</evidence>
<reference evidence="13" key="1">
    <citation type="journal article" date="2014" name="Int. J. Syst. Evol. Microbiol.">
        <title>Complete genome sequence of Corynebacterium casei LMG S-19264T (=DSM 44701T), isolated from a smear-ripened cheese.</title>
        <authorList>
            <consortium name="US DOE Joint Genome Institute (JGI-PGF)"/>
            <person name="Walter F."/>
            <person name="Albersmeier A."/>
            <person name="Kalinowski J."/>
            <person name="Ruckert C."/>
        </authorList>
    </citation>
    <scope>NUCLEOTIDE SEQUENCE</scope>
    <source>
        <strain evidence="13">KCTC 42651</strain>
    </source>
</reference>
<evidence type="ECO:0000259" key="11">
    <source>
        <dbReference type="PROSITE" id="PS50109"/>
    </source>
</evidence>
<dbReference type="Gene3D" id="6.10.340.10">
    <property type="match status" value="1"/>
</dbReference>
<dbReference type="CDD" id="cd00075">
    <property type="entry name" value="HATPase"/>
    <property type="match status" value="1"/>
</dbReference>
<dbReference type="GO" id="GO:0005524">
    <property type="term" value="F:ATP binding"/>
    <property type="evidence" value="ECO:0007669"/>
    <property type="project" value="UniProtKB-KW"/>
</dbReference>
<evidence type="ECO:0000256" key="1">
    <source>
        <dbReference type="ARBA" id="ARBA00000085"/>
    </source>
</evidence>
<dbReference type="Pfam" id="PF02518">
    <property type="entry name" value="HATPase_c"/>
    <property type="match status" value="1"/>
</dbReference>
<dbReference type="SUPFAM" id="SSF55874">
    <property type="entry name" value="ATPase domain of HSP90 chaperone/DNA topoisomerase II/histidine kinase"/>
    <property type="match status" value="1"/>
</dbReference>
<feature type="domain" description="HAMP" evidence="12">
    <location>
        <begin position="184"/>
        <end position="239"/>
    </location>
</feature>
<keyword evidence="5" id="KW-0597">Phosphoprotein</keyword>
<dbReference type="EMBL" id="BMZS01000002">
    <property type="protein sequence ID" value="GHD43810.1"/>
    <property type="molecule type" value="Genomic_DNA"/>
</dbReference>
<dbReference type="InterPro" id="IPR050980">
    <property type="entry name" value="2C_sensor_his_kinase"/>
</dbReference>
<dbReference type="AlphaFoldDB" id="A0A919CPL9"/>
<dbReference type="InterPro" id="IPR036097">
    <property type="entry name" value="HisK_dim/P_sf"/>
</dbReference>
<keyword evidence="8" id="KW-0418">Kinase</keyword>
<evidence type="ECO:0000256" key="10">
    <source>
        <dbReference type="SAM" id="Phobius"/>
    </source>
</evidence>
<dbReference type="EC" id="2.7.13.3" evidence="3"/>
<evidence type="ECO:0000256" key="3">
    <source>
        <dbReference type="ARBA" id="ARBA00012438"/>
    </source>
</evidence>
<dbReference type="PROSITE" id="PS50109">
    <property type="entry name" value="HIS_KIN"/>
    <property type="match status" value="1"/>
</dbReference>
<evidence type="ECO:0000256" key="2">
    <source>
        <dbReference type="ARBA" id="ARBA00004651"/>
    </source>
</evidence>
<keyword evidence="10" id="KW-1133">Transmembrane helix</keyword>
<organism evidence="13 14">
    <name type="scientific">Thalassobaculum fulvum</name>
    <dbReference type="NCBI Taxonomy" id="1633335"/>
    <lineage>
        <taxon>Bacteria</taxon>
        <taxon>Pseudomonadati</taxon>
        <taxon>Pseudomonadota</taxon>
        <taxon>Alphaproteobacteria</taxon>
        <taxon>Rhodospirillales</taxon>
        <taxon>Thalassobaculaceae</taxon>
        <taxon>Thalassobaculum</taxon>
    </lineage>
</organism>
<dbReference type="CDD" id="cd00082">
    <property type="entry name" value="HisKA"/>
    <property type="match status" value="1"/>
</dbReference>
<keyword evidence="6" id="KW-0808">Transferase</keyword>
<dbReference type="InterPro" id="IPR036890">
    <property type="entry name" value="HATPase_C_sf"/>
</dbReference>
<gene>
    <name evidence="13" type="ORF">GCM10017083_10380</name>
</gene>